<gene>
    <name evidence="1" type="ORF">OWV82_017098</name>
</gene>
<protein>
    <submittedName>
        <fullName evidence="1">Uncharacterized protein</fullName>
    </submittedName>
</protein>
<evidence type="ECO:0000313" key="1">
    <source>
        <dbReference type="EMBL" id="KAJ4711009.1"/>
    </source>
</evidence>
<reference evidence="1 2" key="1">
    <citation type="journal article" date="2023" name="Science">
        <title>Complex scaffold remodeling in plant triterpene biosynthesis.</title>
        <authorList>
            <person name="De La Pena R."/>
            <person name="Hodgson H."/>
            <person name="Liu J.C."/>
            <person name="Stephenson M.J."/>
            <person name="Martin A.C."/>
            <person name="Owen C."/>
            <person name="Harkess A."/>
            <person name="Leebens-Mack J."/>
            <person name="Jimenez L.E."/>
            <person name="Osbourn A."/>
            <person name="Sattely E.S."/>
        </authorList>
    </citation>
    <scope>NUCLEOTIDE SEQUENCE [LARGE SCALE GENOMIC DNA]</scope>
    <source>
        <strain evidence="2">cv. JPN11</strain>
        <tissue evidence="1">Leaf</tissue>
    </source>
</reference>
<dbReference type="Proteomes" id="UP001164539">
    <property type="component" value="Chromosome 9"/>
</dbReference>
<organism evidence="1 2">
    <name type="scientific">Melia azedarach</name>
    <name type="common">Chinaberry tree</name>
    <dbReference type="NCBI Taxonomy" id="155640"/>
    <lineage>
        <taxon>Eukaryota</taxon>
        <taxon>Viridiplantae</taxon>
        <taxon>Streptophyta</taxon>
        <taxon>Embryophyta</taxon>
        <taxon>Tracheophyta</taxon>
        <taxon>Spermatophyta</taxon>
        <taxon>Magnoliopsida</taxon>
        <taxon>eudicotyledons</taxon>
        <taxon>Gunneridae</taxon>
        <taxon>Pentapetalae</taxon>
        <taxon>rosids</taxon>
        <taxon>malvids</taxon>
        <taxon>Sapindales</taxon>
        <taxon>Meliaceae</taxon>
        <taxon>Melia</taxon>
    </lineage>
</organism>
<evidence type="ECO:0000313" key="2">
    <source>
        <dbReference type="Proteomes" id="UP001164539"/>
    </source>
</evidence>
<name>A0ACC1XHV0_MELAZ</name>
<dbReference type="EMBL" id="CM051402">
    <property type="protein sequence ID" value="KAJ4711009.1"/>
    <property type="molecule type" value="Genomic_DNA"/>
</dbReference>
<keyword evidence="2" id="KW-1185">Reference proteome</keyword>
<proteinExistence type="predicted"/>
<accession>A0ACC1XHV0</accession>
<sequence>MLDNLTYGPHGYSTHEESFAVENEYQSNSGSLQRMPPLCVESPHYSKQHMSYSTGNDGTYPKYQQNGWNGPNMHQGGWYSPNGYYGPGGNMPGMHGHAPGRNKMMHSEYETCHADPGRRKMQNYGVHSESYDDYVSGVHNGHQKVEWKAV</sequence>
<comment type="caution">
    <text evidence="1">The sequence shown here is derived from an EMBL/GenBank/DDBJ whole genome shotgun (WGS) entry which is preliminary data.</text>
</comment>